<dbReference type="AlphaFoldDB" id="A9BKB3"/>
<keyword evidence="2" id="KW-0542">Nucleomorph</keyword>
<organism evidence="2 3">
    <name type="scientific">Hemiselmis andersenii</name>
    <name type="common">Cryptophyte alga</name>
    <dbReference type="NCBI Taxonomy" id="464988"/>
    <lineage>
        <taxon>Eukaryota</taxon>
        <taxon>Cryptophyceae</taxon>
        <taxon>Cryptomonadales</taxon>
        <taxon>Hemiselmidaceae</taxon>
        <taxon>Hemiselmis</taxon>
    </lineage>
</organism>
<keyword evidence="1" id="KW-0812">Transmembrane</keyword>
<feature type="transmembrane region" description="Helical" evidence="1">
    <location>
        <begin position="163"/>
        <end position="180"/>
    </location>
</feature>
<sequence>MSINTFYISIFKPHLEKIGNFTLLKWGFYFAEIITTSKVFGSIYDKLRFRVGDKTYCFAYGNVSRCNFGVQMSFIGLLVSVYTLTLSIFKEYINVPPIMKWNEIDLCAFKLGLWVIIAPTLSGWFKRKFEKKYTQPQHHEDRMNKIQRMDKMLGGDVRKVRKMCRYTILILLISFFLLILEKLENKKKEKLKNN</sequence>
<dbReference type="RefSeq" id="XP_001712271.1">
    <property type="nucleotide sequence ID" value="XM_001712219.1"/>
</dbReference>
<evidence type="ECO:0000313" key="2">
    <source>
        <dbReference type="EMBL" id="ABW97946.1"/>
    </source>
</evidence>
<keyword evidence="1" id="KW-0472">Membrane</keyword>
<accession>A9BKB3</accession>
<evidence type="ECO:0000256" key="1">
    <source>
        <dbReference type="SAM" id="Phobius"/>
    </source>
</evidence>
<proteinExistence type="predicted"/>
<dbReference type="Proteomes" id="UP000243127">
    <property type="component" value="Nucleomorph 1"/>
</dbReference>
<feature type="transmembrane region" description="Helical" evidence="1">
    <location>
        <begin position="68"/>
        <end position="88"/>
    </location>
</feature>
<feature type="transmembrane region" description="Helical" evidence="1">
    <location>
        <begin position="108"/>
        <end position="125"/>
    </location>
</feature>
<dbReference type="EMBL" id="CP000881">
    <property type="protein sequence ID" value="ABW97946.1"/>
    <property type="molecule type" value="Genomic_DNA"/>
</dbReference>
<keyword evidence="1" id="KW-1133">Transmembrane helix</keyword>
<gene>
    <name evidence="2" type="ORF">HAN_1g105</name>
</gene>
<evidence type="ECO:0000313" key="3">
    <source>
        <dbReference type="Proteomes" id="UP000243127"/>
    </source>
</evidence>
<name>A9BKB3_HEMAN</name>
<dbReference type="GeneID" id="5739795"/>
<protein>
    <submittedName>
        <fullName evidence="2">Uncharacterized protein</fullName>
    </submittedName>
</protein>
<geneLocation type="nucleomorph" evidence="2"/>
<reference evidence="2 3" key="1">
    <citation type="journal article" date="2007" name="Proc. Natl. Acad. Sci. U.S.A.">
        <title>Nucleomorph genome of Hemiselmis andersenii reveals complete intron loss and compaction as a driver of protein structure and function.</title>
        <authorList>
            <person name="Lane C.E."/>
            <person name="van den Heuvel K."/>
            <person name="Kozera C."/>
            <person name="Curtis B.A."/>
            <person name="Parsons B.J."/>
            <person name="Bowman S."/>
            <person name="Archibald J.M."/>
        </authorList>
    </citation>
    <scope>NUCLEOTIDE SEQUENCE [LARGE SCALE GENOMIC DNA]</scope>
    <source>
        <strain evidence="2 3">CCMP644</strain>
    </source>
</reference>